<comment type="caution">
    <text evidence="26">The sequence shown here is derived from an EMBL/GenBank/DDBJ whole genome shotgun (WGS) entry which is preliminary data.</text>
</comment>
<dbReference type="SMART" id="SM00220">
    <property type="entry name" value="S_TKc"/>
    <property type="match status" value="1"/>
</dbReference>
<evidence type="ECO:0000256" key="16">
    <source>
        <dbReference type="ARBA" id="ARBA00022989"/>
    </source>
</evidence>
<evidence type="ECO:0000256" key="9">
    <source>
        <dbReference type="ARBA" id="ARBA00022679"/>
    </source>
</evidence>
<dbReference type="CDD" id="cd14066">
    <property type="entry name" value="STKc_IRAK"/>
    <property type="match status" value="1"/>
</dbReference>
<accession>A0A835API4</accession>
<evidence type="ECO:0000256" key="19">
    <source>
        <dbReference type="ARBA" id="ARBA00023180"/>
    </source>
</evidence>
<dbReference type="InterPro" id="IPR001611">
    <property type="entry name" value="Leu-rich_rpt"/>
</dbReference>
<evidence type="ECO:0000313" key="26">
    <source>
        <dbReference type="EMBL" id="KAF8668644.1"/>
    </source>
</evidence>
<evidence type="ECO:0000256" key="18">
    <source>
        <dbReference type="ARBA" id="ARBA00023170"/>
    </source>
</evidence>
<evidence type="ECO:0000256" key="15">
    <source>
        <dbReference type="ARBA" id="ARBA00022840"/>
    </source>
</evidence>
<evidence type="ECO:0000259" key="25">
    <source>
        <dbReference type="PROSITE" id="PS50011"/>
    </source>
</evidence>
<comment type="catalytic activity">
    <reaction evidence="20">
        <text>L-threonyl-[protein] + ATP = O-phospho-L-threonyl-[protein] + ADP + H(+)</text>
        <dbReference type="Rhea" id="RHEA:46608"/>
        <dbReference type="Rhea" id="RHEA-COMP:11060"/>
        <dbReference type="Rhea" id="RHEA-COMP:11605"/>
        <dbReference type="ChEBI" id="CHEBI:15378"/>
        <dbReference type="ChEBI" id="CHEBI:30013"/>
        <dbReference type="ChEBI" id="CHEBI:30616"/>
        <dbReference type="ChEBI" id="CHEBI:61977"/>
        <dbReference type="ChEBI" id="CHEBI:456216"/>
        <dbReference type="EC" id="2.7.11.1"/>
    </reaction>
</comment>
<dbReference type="EC" id="2.7.11.1" evidence="4"/>
<name>A0A835API4_9POAL</name>
<evidence type="ECO:0000256" key="14">
    <source>
        <dbReference type="ARBA" id="ARBA00022777"/>
    </source>
</evidence>
<dbReference type="GO" id="GO:0005886">
    <property type="term" value="C:plasma membrane"/>
    <property type="evidence" value="ECO:0007669"/>
    <property type="project" value="UniProtKB-SubCell"/>
</dbReference>
<reference evidence="26" key="1">
    <citation type="submission" date="2020-07" db="EMBL/GenBank/DDBJ databases">
        <title>Genome sequence and genetic diversity analysis of an under-domesticated orphan crop, white fonio (Digitaria exilis).</title>
        <authorList>
            <person name="Bennetzen J.L."/>
            <person name="Chen S."/>
            <person name="Ma X."/>
            <person name="Wang X."/>
            <person name="Yssel A.E.J."/>
            <person name="Chaluvadi S.R."/>
            <person name="Johnson M."/>
            <person name="Gangashetty P."/>
            <person name="Hamidou F."/>
            <person name="Sanogo M.D."/>
            <person name="Zwaenepoel A."/>
            <person name="Wallace J."/>
            <person name="Van De Peer Y."/>
            <person name="Van Deynze A."/>
        </authorList>
    </citation>
    <scope>NUCLEOTIDE SEQUENCE</scope>
    <source>
        <tissue evidence="26">Leaves</tissue>
    </source>
</reference>
<evidence type="ECO:0000256" key="6">
    <source>
        <dbReference type="ARBA" id="ARBA00022527"/>
    </source>
</evidence>
<evidence type="ECO:0000256" key="8">
    <source>
        <dbReference type="ARBA" id="ARBA00022614"/>
    </source>
</evidence>
<evidence type="ECO:0000256" key="2">
    <source>
        <dbReference type="ARBA" id="ARBA00004479"/>
    </source>
</evidence>
<evidence type="ECO:0000256" key="5">
    <source>
        <dbReference type="ARBA" id="ARBA00022475"/>
    </source>
</evidence>
<evidence type="ECO:0000256" key="23">
    <source>
        <dbReference type="SAM" id="MobiDB-lite"/>
    </source>
</evidence>
<keyword evidence="7" id="KW-0597">Phosphoprotein</keyword>
<dbReference type="PANTHER" id="PTHR48056">
    <property type="entry name" value="LRR RECEPTOR-LIKE SERINE/THREONINE-PROTEIN KINASE-RELATED"/>
    <property type="match status" value="1"/>
</dbReference>
<dbReference type="PROSITE" id="PS00108">
    <property type="entry name" value="PROTEIN_KINASE_ST"/>
    <property type="match status" value="1"/>
</dbReference>
<dbReference type="Pfam" id="PF00560">
    <property type="entry name" value="LRR_1"/>
    <property type="match status" value="5"/>
</dbReference>
<evidence type="ECO:0000313" key="27">
    <source>
        <dbReference type="Proteomes" id="UP000636709"/>
    </source>
</evidence>
<protein>
    <recommendedName>
        <fullName evidence="4">non-specific serine/threonine protein kinase</fullName>
        <ecNumber evidence="4">2.7.11.1</ecNumber>
    </recommendedName>
</protein>
<dbReference type="GO" id="GO:0033612">
    <property type="term" value="F:receptor serine/threonine kinase binding"/>
    <property type="evidence" value="ECO:0007669"/>
    <property type="project" value="TreeGrafter"/>
</dbReference>
<dbReference type="GO" id="GO:0005524">
    <property type="term" value="F:ATP binding"/>
    <property type="evidence" value="ECO:0007669"/>
    <property type="project" value="UniProtKB-UniRule"/>
</dbReference>
<evidence type="ECO:0000256" key="24">
    <source>
        <dbReference type="SAM" id="Phobius"/>
    </source>
</evidence>
<comment type="catalytic activity">
    <reaction evidence="21">
        <text>L-seryl-[protein] + ATP = O-phospho-L-seryl-[protein] + ADP + H(+)</text>
        <dbReference type="Rhea" id="RHEA:17989"/>
        <dbReference type="Rhea" id="RHEA-COMP:9863"/>
        <dbReference type="Rhea" id="RHEA-COMP:11604"/>
        <dbReference type="ChEBI" id="CHEBI:15378"/>
        <dbReference type="ChEBI" id="CHEBI:29999"/>
        <dbReference type="ChEBI" id="CHEBI:30616"/>
        <dbReference type="ChEBI" id="CHEBI:83421"/>
        <dbReference type="ChEBI" id="CHEBI:456216"/>
        <dbReference type="EC" id="2.7.11.1"/>
    </reaction>
</comment>
<dbReference type="EMBL" id="JACEFO010002273">
    <property type="protein sequence ID" value="KAF8668644.1"/>
    <property type="molecule type" value="Genomic_DNA"/>
</dbReference>
<feature type="region of interest" description="Disordered" evidence="23">
    <location>
        <begin position="993"/>
        <end position="1017"/>
    </location>
</feature>
<dbReference type="InterPro" id="IPR017441">
    <property type="entry name" value="Protein_kinase_ATP_BS"/>
</dbReference>
<dbReference type="FunFam" id="3.80.10.10:FF:000041">
    <property type="entry name" value="LRR receptor-like serine/threonine-protein kinase ERECTA"/>
    <property type="match status" value="1"/>
</dbReference>
<dbReference type="FunFam" id="3.80.10.10:FF:000691">
    <property type="entry name" value="Putative LRR receptor-like serine/threonine-protein kinase"/>
    <property type="match status" value="1"/>
</dbReference>
<feature type="binding site" evidence="22">
    <location>
        <position position="1074"/>
    </location>
    <ligand>
        <name>ATP</name>
        <dbReference type="ChEBI" id="CHEBI:30616"/>
    </ligand>
</feature>
<evidence type="ECO:0000256" key="10">
    <source>
        <dbReference type="ARBA" id="ARBA00022692"/>
    </source>
</evidence>
<dbReference type="Proteomes" id="UP000636709">
    <property type="component" value="Unassembled WGS sequence"/>
</dbReference>
<dbReference type="InterPro" id="IPR000719">
    <property type="entry name" value="Prot_kinase_dom"/>
</dbReference>
<evidence type="ECO:0000256" key="1">
    <source>
        <dbReference type="ARBA" id="ARBA00004162"/>
    </source>
</evidence>
<evidence type="ECO:0000256" key="22">
    <source>
        <dbReference type="PROSITE-ProRule" id="PRU10141"/>
    </source>
</evidence>
<dbReference type="SUPFAM" id="SSF52058">
    <property type="entry name" value="L domain-like"/>
    <property type="match status" value="3"/>
</dbReference>
<organism evidence="26 27">
    <name type="scientific">Digitaria exilis</name>
    <dbReference type="NCBI Taxonomy" id="1010633"/>
    <lineage>
        <taxon>Eukaryota</taxon>
        <taxon>Viridiplantae</taxon>
        <taxon>Streptophyta</taxon>
        <taxon>Embryophyta</taxon>
        <taxon>Tracheophyta</taxon>
        <taxon>Spermatophyta</taxon>
        <taxon>Magnoliopsida</taxon>
        <taxon>Liliopsida</taxon>
        <taxon>Poales</taxon>
        <taxon>Poaceae</taxon>
        <taxon>PACMAD clade</taxon>
        <taxon>Panicoideae</taxon>
        <taxon>Panicodae</taxon>
        <taxon>Paniceae</taxon>
        <taxon>Anthephorinae</taxon>
        <taxon>Digitaria</taxon>
    </lineage>
</organism>
<keyword evidence="27" id="KW-1185">Reference proteome</keyword>
<dbReference type="FunFam" id="1.10.510.10:FF:000388">
    <property type="entry name" value="Leucine-rich repeat receptor-like tyrosine-protein kinase PXC3"/>
    <property type="match status" value="1"/>
</dbReference>
<evidence type="ECO:0000256" key="11">
    <source>
        <dbReference type="ARBA" id="ARBA00022729"/>
    </source>
</evidence>
<evidence type="ECO:0000256" key="21">
    <source>
        <dbReference type="ARBA" id="ARBA00048679"/>
    </source>
</evidence>
<proteinExistence type="inferred from homology"/>
<evidence type="ECO:0000256" key="13">
    <source>
        <dbReference type="ARBA" id="ARBA00022741"/>
    </source>
</evidence>
<evidence type="ECO:0000256" key="7">
    <source>
        <dbReference type="ARBA" id="ARBA00022553"/>
    </source>
</evidence>
<keyword evidence="14" id="KW-0418">Kinase</keyword>
<dbReference type="PRINTS" id="PR00019">
    <property type="entry name" value="LEURICHRPT"/>
</dbReference>
<gene>
    <name evidence="26" type="ORF">HU200_051820</name>
</gene>
<evidence type="ECO:0000256" key="3">
    <source>
        <dbReference type="ARBA" id="ARBA00008684"/>
    </source>
</evidence>
<dbReference type="PROSITE" id="PS50011">
    <property type="entry name" value="PROTEIN_KINASE_DOM"/>
    <property type="match status" value="1"/>
</dbReference>
<dbReference type="OrthoDB" id="676979at2759"/>
<keyword evidence="16 24" id="KW-1133">Transmembrane helix</keyword>
<dbReference type="GO" id="GO:0004674">
    <property type="term" value="F:protein serine/threonine kinase activity"/>
    <property type="evidence" value="ECO:0007669"/>
    <property type="project" value="UniProtKB-KW"/>
</dbReference>
<keyword evidence="11" id="KW-0732">Signal</keyword>
<dbReference type="InterPro" id="IPR003591">
    <property type="entry name" value="Leu-rich_rpt_typical-subtyp"/>
</dbReference>
<dbReference type="Gene3D" id="1.10.510.10">
    <property type="entry name" value="Transferase(Phosphotransferase) domain 1"/>
    <property type="match status" value="1"/>
</dbReference>
<keyword evidence="18" id="KW-0675">Receptor</keyword>
<dbReference type="InterPro" id="IPR008271">
    <property type="entry name" value="Ser/Thr_kinase_AS"/>
</dbReference>
<evidence type="ECO:0000256" key="20">
    <source>
        <dbReference type="ARBA" id="ARBA00047899"/>
    </source>
</evidence>
<feature type="domain" description="Protein kinase" evidence="25">
    <location>
        <begin position="1045"/>
        <end position="1317"/>
    </location>
</feature>
<dbReference type="Pfam" id="PF08263">
    <property type="entry name" value="LRRNT_2"/>
    <property type="match status" value="1"/>
</dbReference>
<dbReference type="PROSITE" id="PS00107">
    <property type="entry name" value="PROTEIN_KINASE_ATP"/>
    <property type="match status" value="1"/>
</dbReference>
<feature type="transmembrane region" description="Helical" evidence="24">
    <location>
        <begin position="941"/>
        <end position="963"/>
    </location>
</feature>
<dbReference type="InterPro" id="IPR011009">
    <property type="entry name" value="Kinase-like_dom_sf"/>
</dbReference>
<dbReference type="PANTHER" id="PTHR48056:SF89">
    <property type="entry name" value="OS06G0585982 PROTEIN"/>
    <property type="match status" value="1"/>
</dbReference>
<dbReference type="FunFam" id="3.30.200.20:FF:000309">
    <property type="entry name" value="Leucine-rich repeat receptor protein kinase MSP1"/>
    <property type="match status" value="1"/>
</dbReference>
<keyword evidence="17 24" id="KW-0472">Membrane</keyword>
<dbReference type="InterPro" id="IPR013210">
    <property type="entry name" value="LRR_N_plant-typ"/>
</dbReference>
<keyword evidence="5" id="KW-1003">Cell membrane</keyword>
<dbReference type="InterPro" id="IPR032675">
    <property type="entry name" value="LRR_dom_sf"/>
</dbReference>
<keyword evidence="19" id="KW-0325">Glycoprotein</keyword>
<keyword evidence="13 22" id="KW-0547">Nucleotide-binding</keyword>
<evidence type="ECO:0000256" key="12">
    <source>
        <dbReference type="ARBA" id="ARBA00022737"/>
    </source>
</evidence>
<keyword evidence="8" id="KW-0433">Leucine-rich repeat</keyword>
<dbReference type="Gene3D" id="3.80.10.10">
    <property type="entry name" value="Ribonuclease Inhibitor"/>
    <property type="match status" value="5"/>
</dbReference>
<dbReference type="SUPFAM" id="SSF56112">
    <property type="entry name" value="Protein kinase-like (PK-like)"/>
    <property type="match status" value="1"/>
</dbReference>
<keyword evidence="12" id="KW-0677">Repeat</keyword>
<comment type="subcellular location">
    <subcellularLocation>
        <location evidence="1">Cell membrane</location>
        <topology evidence="1">Single-pass membrane protein</topology>
    </subcellularLocation>
    <subcellularLocation>
        <location evidence="2">Membrane</location>
        <topology evidence="2">Single-pass type I membrane protein</topology>
    </subcellularLocation>
</comment>
<dbReference type="InterPro" id="IPR050647">
    <property type="entry name" value="Plant_LRR-RLKs"/>
</dbReference>
<evidence type="ECO:0000256" key="4">
    <source>
        <dbReference type="ARBA" id="ARBA00012513"/>
    </source>
</evidence>
<dbReference type="Gene3D" id="3.30.200.20">
    <property type="entry name" value="Phosphorylase Kinase, domain 1"/>
    <property type="match status" value="1"/>
</dbReference>
<sequence>MHPSNPTILHLFAPRPSTEVSDRARRADGNIPCVTDATPLCRHHHQSTTSILPFYPAGPLAVAIIVSRNFTGVGLGGAPGLPIRLRPAECVWTREESVSRLGVGVVNMGGCCLRFPGQQRKSSPVPTTRPGATATSKGQVAGEACPSEREREAQSKASCLGQGVEEEETRSSSKRAHAEAARRSARRPRRRCFKFAGVSSMIRQARPCLPSSSDSSAYSSSQVRTPPLPPLFLLCEVVVIAVAQGDDKEVLVELKRFLQENNKVNRGAYDEWQETDASPCGWHGVTCDGASRVTSLDLSHASISGPAFGNFSRLSALASLDLSDNTITGAGDIGQCRGLVHLNLSHNLIDGSLDLSALNALRTLDVSWNRLVGGGVAANFTAICADLAVFNVSTNGLTGDITAMLDGCARLEYVDLSSNKFTGELWPGVARFRQFSAAENNLTGSVPSTTFPDSCKLESLDLSANNLTGSFPDSIAKCVNLKYLSLWGNGFNGVIPAGLGNLTVIETMVLGKNSFDRRIPPELTNCTKLQFLDISSNSFGGEVQDTFGKFTSLRYLVLHHNNYTGGIVSSGVLRLPLLARLDLSFNEFSGELPPELANMKSLKYLMLAYNQFSGSIPPEYGRLTQLQALDLSHNMLSGGIPATIGNLTSLLWLMLAGNQLSGEIPREIGKCTSLIWLNLADNELTGKIPPEMAAVGSNPGPTFAKNRRDTTVLAGSGECQAMKRWIPASYPPFSFVYSIMTRENCRSIWDRILKGYGIVPICTNSSSPVRSNTISGYVQLSSNRLSGEIPPEIGAMQNLSLLHLDGNRLTGQLPPEIARLPLVVLNVSRNNISGAIPSEIGRIRCLEMLDLSYNNFSGELPGSLSQLTELNRFNVSYNPLLSGDVPVAGQFGTFDEQSFLGDPLISLQGGAASGGKQPPPEATGVPAVRARGIMSPRPRTIAVWFTFSLLVAFVAGALVFFMANLRARFPVDQDPDPESPFSCENPKCSGKCSLQSSTTSSSPPSGSSSSATGCSSSTDGVKVFQLCVSKTAFTYRDIVAATRDFSDDLVIGRGGYGVVYRGELPDGRAVAVKKLARPRDGGDCEREFRAEMEVLADRMGSTWPHPNLVTLYGWCLSGSSKILVYEYLDGGNLESLIGDVEAYGWARRLDAAIGVARALVFLHHECRPAVVHRDVKASNVLLDGKDGRAKVTDFGLARVVRPGDTHVSTVVAGTVGYVAPEYGQTWRATTKGDVYSYGVLLMELATGRRAVDGGEEECLVEWARRMAKEGWVSRETTAAAVPGAVSWELLKLGMRCTADAPHERPDMPDVLAALVEVAETGGVGLEFT</sequence>
<keyword evidence="6" id="KW-0723">Serine/threonine-protein kinase</keyword>
<keyword evidence="9" id="KW-0808">Transferase</keyword>
<dbReference type="SMART" id="SM00369">
    <property type="entry name" value="LRR_TYP"/>
    <property type="match status" value="6"/>
</dbReference>
<keyword evidence="10 24" id="KW-0812">Transmembrane</keyword>
<dbReference type="Pfam" id="PF00069">
    <property type="entry name" value="Pkinase"/>
    <property type="match status" value="1"/>
</dbReference>
<comment type="similarity">
    <text evidence="3">Belongs to the protein kinase superfamily. Ser/Thr protein kinase family.</text>
</comment>
<dbReference type="Pfam" id="PF13855">
    <property type="entry name" value="LRR_8"/>
    <property type="match status" value="3"/>
</dbReference>
<keyword evidence="15 22" id="KW-0067">ATP-binding</keyword>
<evidence type="ECO:0000256" key="17">
    <source>
        <dbReference type="ARBA" id="ARBA00023136"/>
    </source>
</evidence>
<feature type="region of interest" description="Disordered" evidence="23">
    <location>
        <begin position="117"/>
        <end position="185"/>
    </location>
</feature>